<dbReference type="AlphaFoldDB" id="U7UIV5"/>
<evidence type="ECO:0000313" key="1">
    <source>
        <dbReference type="EMBL" id="ERT59352.1"/>
    </source>
</evidence>
<dbReference type="Pfam" id="PF08890">
    <property type="entry name" value="Phage_TAC_5"/>
    <property type="match status" value="1"/>
</dbReference>
<evidence type="ECO:0000313" key="2">
    <source>
        <dbReference type="Proteomes" id="UP000017090"/>
    </source>
</evidence>
<comment type="caution">
    <text evidence="1">The sequence shown here is derived from an EMBL/GenBank/DDBJ whole genome shotgun (WGS) entry which is preliminary data.</text>
</comment>
<dbReference type="Proteomes" id="UP000017090">
    <property type="component" value="Unassembled WGS sequence"/>
</dbReference>
<dbReference type="OrthoDB" id="1807498at2"/>
<organism evidence="1 2">
    <name type="scientific">Megasphaera vaginalis</name>
    <name type="common">ex Srinivasan et al. 2021</name>
    <dbReference type="NCBI Taxonomy" id="1111454"/>
    <lineage>
        <taxon>Bacteria</taxon>
        <taxon>Bacillati</taxon>
        <taxon>Bacillota</taxon>
        <taxon>Negativicutes</taxon>
        <taxon>Veillonellales</taxon>
        <taxon>Veillonellaceae</taxon>
        <taxon>Megasphaera</taxon>
    </lineage>
</organism>
<dbReference type="InterPro" id="IPR038559">
    <property type="entry name" value="XkdN-like_sf"/>
</dbReference>
<dbReference type="EMBL" id="AWXA01000036">
    <property type="protein sequence ID" value="ERT59352.1"/>
    <property type="molecule type" value="Genomic_DNA"/>
</dbReference>
<dbReference type="InterPro" id="IPR014986">
    <property type="entry name" value="XkdN-like"/>
</dbReference>
<gene>
    <name evidence="1" type="ORF">HMPREF1250_0193</name>
</gene>
<protein>
    <submittedName>
        <fullName evidence="1">Phage XkdN-like domain protein</fullName>
    </submittedName>
</protein>
<name>U7UIV5_9FIRM</name>
<dbReference type="eggNOG" id="ENOG50333M7">
    <property type="taxonomic scope" value="Bacteria"/>
</dbReference>
<dbReference type="PATRIC" id="fig|1111454.3.peg.1269"/>
<accession>U7UIV5</accession>
<dbReference type="STRING" id="1111454.HMPREF1250_0193"/>
<keyword evidence="2" id="KW-1185">Reference proteome</keyword>
<sequence>MAISVQDLINQKEKIEAGKKTRYDLETSIGTITVKKPTKAEATEAFNMDEGEGDSYFILNQTVEPNLKDEKLQKAYDCAEPTDIVRRLFDPGEVPAIAKKIAMLAGYGKDIESKIHDDLKN</sequence>
<dbReference type="Gene3D" id="3.30.2220.30">
    <property type="match status" value="1"/>
</dbReference>
<reference evidence="1 2" key="1">
    <citation type="submission" date="2013-09" db="EMBL/GenBank/DDBJ databases">
        <authorList>
            <person name="Durkin A.S."/>
            <person name="Haft D.R."/>
            <person name="McCorrison J."/>
            <person name="Torralba M."/>
            <person name="Gillis M."/>
            <person name="Haft D.H."/>
            <person name="Methe B."/>
            <person name="Sutton G."/>
            <person name="Nelson K.E."/>
        </authorList>
    </citation>
    <scope>NUCLEOTIDE SEQUENCE [LARGE SCALE GENOMIC DNA]</scope>
    <source>
        <strain evidence="1 2">BV3C16-1</strain>
    </source>
</reference>
<proteinExistence type="predicted"/>
<dbReference type="RefSeq" id="WP_023053758.1">
    <property type="nucleotide sequence ID" value="NZ_AWXA01000036.1"/>
</dbReference>